<reference evidence="1 2" key="1">
    <citation type="journal article" date="2014" name="Genome Announc.">
        <title>Draft Genome Sequence of Cytophaga fermentans JCM 21142T, a Facultative Anaerobe Isolated from Marine Mud.</title>
        <authorList>
            <person name="Starns D."/>
            <person name="Oshima K."/>
            <person name="Suda W."/>
            <person name="Iino T."/>
            <person name="Yuki M."/>
            <person name="Inoue J."/>
            <person name="Kitamura K."/>
            <person name="Iida T."/>
            <person name="Darby A."/>
            <person name="Hattori M."/>
            <person name="Ohkuma M."/>
        </authorList>
    </citation>
    <scope>NUCLEOTIDE SEQUENCE [LARGE SCALE GENOMIC DNA]</scope>
    <source>
        <strain evidence="1 2">JCM 21142</strain>
    </source>
</reference>
<accession>W7YJT3</accession>
<dbReference type="EMBL" id="BAMD01000056">
    <property type="protein sequence ID" value="GAF04796.1"/>
    <property type="molecule type" value="Genomic_DNA"/>
</dbReference>
<evidence type="ECO:0000313" key="1">
    <source>
        <dbReference type="EMBL" id="GAF04796.1"/>
    </source>
</evidence>
<dbReference type="AlphaFoldDB" id="W7YJT3"/>
<proteinExistence type="predicted"/>
<dbReference type="Proteomes" id="UP000019402">
    <property type="component" value="Unassembled WGS sequence"/>
</dbReference>
<protein>
    <submittedName>
        <fullName evidence="1">Uncharacterized protein</fullName>
    </submittedName>
</protein>
<name>W7YJT3_9BACT</name>
<sequence length="137" mass="16166">MTRLLFFICISMMGIIYSSKVNSQEMILIKHNCKIISHGYFTFCTIDDSQAIDKVTFIYSVDLKKKSYTTSLMSKDTLSVNNVDKKYLKDYSESDVWNRKRLGTSVEKYFTIFHKDFLIWSNSEKLDFFTRVSKNEK</sequence>
<gene>
    <name evidence="1" type="ORF">JCM21142_93513</name>
</gene>
<comment type="caution">
    <text evidence="1">The sequence shown here is derived from an EMBL/GenBank/DDBJ whole genome shotgun (WGS) entry which is preliminary data.</text>
</comment>
<evidence type="ECO:0000313" key="2">
    <source>
        <dbReference type="Proteomes" id="UP000019402"/>
    </source>
</evidence>
<organism evidence="1 2">
    <name type="scientific">Saccharicrinis fermentans DSM 9555 = JCM 21142</name>
    <dbReference type="NCBI Taxonomy" id="869213"/>
    <lineage>
        <taxon>Bacteria</taxon>
        <taxon>Pseudomonadati</taxon>
        <taxon>Bacteroidota</taxon>
        <taxon>Bacteroidia</taxon>
        <taxon>Marinilabiliales</taxon>
        <taxon>Marinilabiliaceae</taxon>
        <taxon>Saccharicrinis</taxon>
    </lineage>
</organism>
<keyword evidence="2" id="KW-1185">Reference proteome</keyword>